<keyword evidence="4" id="KW-1185">Reference proteome</keyword>
<dbReference type="Proteomes" id="UP000321304">
    <property type="component" value="Unassembled WGS sequence"/>
</dbReference>
<sequence length="430" mass="46948">MAAGHVVSVIEPEPDRAASVEQARRHDAPIDVRIEPLQDIAKLEACWTELEARATHSFYLSWLWVGTWLDHLPRGAHPHVLIAQTSGRTVGLAIVCRRTVWSLGAHGRARWLLGETGDAGFDRLFIEYNGILAERGLAAPVMAACLDALAHSLSASDELVLSGIAPDLEATATGVADRSGLLTDVREADVARWVDFTKIGAKSGAKSDAKSGSYRASLGRSTRQAINRAMRLYAERGALEFQVMETTSEALAAFEVLAGFHQSRWGSKGSFVNPGFRPFHEDLIARGIPSGAIRMSRTLVAGQTIGVLYNFVHEGHVLNYQSGFLYEPDGRLKPGLVSHVLSIEDSMSRGERGYDFLAGFARHKSQLANAEHAMTWIVLGADTLERRIEERIRRARQVLGRFLRRQTSGPTAPVATANDDGCPAEAVQRP</sequence>
<evidence type="ECO:0000259" key="2">
    <source>
        <dbReference type="Pfam" id="PF13480"/>
    </source>
</evidence>
<dbReference type="SUPFAM" id="SSF55729">
    <property type="entry name" value="Acyl-CoA N-acyltransferases (Nat)"/>
    <property type="match status" value="1"/>
</dbReference>
<feature type="domain" description="BioF2-like acetyltransferase" evidence="2">
    <location>
        <begin position="220"/>
        <end position="364"/>
    </location>
</feature>
<reference evidence="3 4" key="1">
    <citation type="submission" date="2019-06" db="EMBL/GenBank/DDBJ databases">
        <title>Genomic Encyclopedia of Type Strains, Phase IV (KMG-V): Genome sequencing to study the core and pangenomes of soil and plant-associated prokaryotes.</title>
        <authorList>
            <person name="Whitman W."/>
        </authorList>
    </citation>
    <scope>NUCLEOTIDE SEQUENCE [LARGE SCALE GENOMIC DNA]</scope>
    <source>
        <strain evidence="3 4">BR 10355</strain>
    </source>
</reference>
<name>A0A560MJP2_9BRAD</name>
<keyword evidence="3" id="KW-0808">Transferase</keyword>
<dbReference type="EMBL" id="VITY01000001">
    <property type="protein sequence ID" value="TWC07553.1"/>
    <property type="molecule type" value="Genomic_DNA"/>
</dbReference>
<feature type="region of interest" description="Disordered" evidence="1">
    <location>
        <begin position="408"/>
        <end position="430"/>
    </location>
</feature>
<dbReference type="Pfam" id="PF13480">
    <property type="entry name" value="Acetyltransf_6"/>
    <property type="match status" value="1"/>
</dbReference>
<dbReference type="InterPro" id="IPR038740">
    <property type="entry name" value="BioF2-like_GNAT_dom"/>
</dbReference>
<proteinExistence type="predicted"/>
<dbReference type="AlphaFoldDB" id="A0A560MJP2"/>
<dbReference type="InterPro" id="IPR016181">
    <property type="entry name" value="Acyl_CoA_acyltransferase"/>
</dbReference>
<comment type="caution">
    <text evidence="3">The sequence shown here is derived from an EMBL/GenBank/DDBJ whole genome shotgun (WGS) entry which is preliminary data.</text>
</comment>
<dbReference type="OrthoDB" id="9808976at2"/>
<organism evidence="3 4">
    <name type="scientific">Bradyrhizobium macuxiense</name>
    <dbReference type="NCBI Taxonomy" id="1755647"/>
    <lineage>
        <taxon>Bacteria</taxon>
        <taxon>Pseudomonadati</taxon>
        <taxon>Pseudomonadota</taxon>
        <taxon>Alphaproteobacteria</taxon>
        <taxon>Hyphomicrobiales</taxon>
        <taxon>Nitrobacteraceae</taxon>
        <taxon>Bradyrhizobium</taxon>
    </lineage>
</organism>
<evidence type="ECO:0000313" key="4">
    <source>
        <dbReference type="Proteomes" id="UP000321304"/>
    </source>
</evidence>
<protein>
    <submittedName>
        <fullName evidence="3">CelD/BcsL family acetyltransferase involved in cellulose biosynthesis</fullName>
    </submittedName>
</protein>
<evidence type="ECO:0000256" key="1">
    <source>
        <dbReference type="SAM" id="MobiDB-lite"/>
    </source>
</evidence>
<dbReference type="GO" id="GO:0016740">
    <property type="term" value="F:transferase activity"/>
    <property type="evidence" value="ECO:0007669"/>
    <property type="project" value="UniProtKB-KW"/>
</dbReference>
<gene>
    <name evidence="3" type="ORF">FBZ93_101846</name>
</gene>
<dbReference type="RefSeq" id="WP_146984668.1">
    <property type="nucleotide sequence ID" value="NZ_VITY01000001.1"/>
</dbReference>
<evidence type="ECO:0000313" key="3">
    <source>
        <dbReference type="EMBL" id="TWC07553.1"/>
    </source>
</evidence>
<accession>A0A560MJP2</accession>